<feature type="region of interest" description="Disordered" evidence="4">
    <location>
        <begin position="528"/>
        <end position="619"/>
    </location>
</feature>
<feature type="compositionally biased region" description="Polar residues" evidence="4">
    <location>
        <begin position="767"/>
        <end position="793"/>
    </location>
</feature>
<feature type="region of interest" description="Disordered" evidence="4">
    <location>
        <begin position="269"/>
        <end position="294"/>
    </location>
</feature>
<feature type="region of interest" description="Disordered" evidence="4">
    <location>
        <begin position="935"/>
        <end position="968"/>
    </location>
</feature>
<dbReference type="GO" id="GO:0003677">
    <property type="term" value="F:DNA binding"/>
    <property type="evidence" value="ECO:0007669"/>
    <property type="project" value="InterPro"/>
</dbReference>
<feature type="compositionally biased region" description="Basic residues" evidence="4">
    <location>
        <begin position="175"/>
        <end position="184"/>
    </location>
</feature>
<dbReference type="Gene3D" id="2.170.270.10">
    <property type="entry name" value="SET domain"/>
    <property type="match status" value="1"/>
</dbReference>
<feature type="compositionally biased region" description="Low complexity" evidence="4">
    <location>
        <begin position="898"/>
        <end position="908"/>
    </location>
</feature>
<dbReference type="PANTHER" id="PTHR46147">
    <property type="entry name" value="HISTONE-LYSINE N-METHYLTRANSFERASE ASH1"/>
    <property type="match status" value="1"/>
</dbReference>
<feature type="non-terminal residue" evidence="6">
    <location>
        <position position="1"/>
    </location>
</feature>
<dbReference type="GO" id="GO:0042800">
    <property type="term" value="F:histone H3K4 methyltransferase activity"/>
    <property type="evidence" value="ECO:0007669"/>
    <property type="project" value="TreeGrafter"/>
</dbReference>
<organism evidence="6">
    <name type="scientific">Cuerna arida</name>
    <dbReference type="NCBI Taxonomy" id="1464854"/>
    <lineage>
        <taxon>Eukaryota</taxon>
        <taxon>Metazoa</taxon>
        <taxon>Ecdysozoa</taxon>
        <taxon>Arthropoda</taxon>
        <taxon>Hexapoda</taxon>
        <taxon>Insecta</taxon>
        <taxon>Pterygota</taxon>
        <taxon>Neoptera</taxon>
        <taxon>Paraneoptera</taxon>
        <taxon>Hemiptera</taxon>
        <taxon>Auchenorrhyncha</taxon>
        <taxon>Membracoidea</taxon>
        <taxon>Cicadellidae</taxon>
        <taxon>Cicadellinae</taxon>
        <taxon>Proconiini</taxon>
        <taxon>Cuerna</taxon>
    </lineage>
</organism>
<feature type="compositionally biased region" description="Low complexity" evidence="4">
    <location>
        <begin position="873"/>
        <end position="882"/>
    </location>
</feature>
<feature type="compositionally biased region" description="Gly residues" evidence="4">
    <location>
        <begin position="62"/>
        <end position="72"/>
    </location>
</feature>
<dbReference type="GO" id="GO:0005654">
    <property type="term" value="C:nucleoplasm"/>
    <property type="evidence" value="ECO:0007669"/>
    <property type="project" value="TreeGrafter"/>
</dbReference>
<feature type="compositionally biased region" description="Polar residues" evidence="4">
    <location>
        <begin position="573"/>
        <end position="585"/>
    </location>
</feature>
<feature type="compositionally biased region" description="Low complexity" evidence="4">
    <location>
        <begin position="806"/>
        <end position="819"/>
    </location>
</feature>
<feature type="compositionally biased region" description="Basic residues" evidence="4">
    <location>
        <begin position="544"/>
        <end position="554"/>
    </location>
</feature>
<dbReference type="SMART" id="SM00570">
    <property type="entry name" value="AWS"/>
    <property type="match status" value="1"/>
</dbReference>
<dbReference type="Pfam" id="PF17907">
    <property type="entry name" value="AWS"/>
    <property type="match status" value="1"/>
</dbReference>
<proteinExistence type="predicted"/>
<feature type="region of interest" description="Disordered" evidence="4">
    <location>
        <begin position="335"/>
        <end position="385"/>
    </location>
</feature>
<evidence type="ECO:0000313" key="6">
    <source>
        <dbReference type="EMBL" id="JAS65985.1"/>
    </source>
</evidence>
<feature type="region of interest" description="Disordered" evidence="4">
    <location>
        <begin position="898"/>
        <end position="921"/>
    </location>
</feature>
<evidence type="ECO:0000256" key="1">
    <source>
        <dbReference type="ARBA" id="ARBA00004123"/>
    </source>
</evidence>
<name>A0A1B6GUB7_9HEMI</name>
<feature type="region of interest" description="Disordered" evidence="4">
    <location>
        <begin position="1"/>
        <end position="22"/>
    </location>
</feature>
<evidence type="ECO:0000256" key="2">
    <source>
        <dbReference type="ARBA" id="ARBA00022691"/>
    </source>
</evidence>
<evidence type="ECO:0000259" key="5">
    <source>
        <dbReference type="PROSITE" id="PS51215"/>
    </source>
</evidence>
<feature type="compositionally biased region" description="Pro residues" evidence="4">
    <location>
        <begin position="240"/>
        <end position="252"/>
    </location>
</feature>
<feature type="compositionally biased region" description="Basic and acidic residues" evidence="4">
    <location>
        <begin position="555"/>
        <end position="572"/>
    </location>
</feature>
<gene>
    <name evidence="6" type="ORF">g.26018</name>
</gene>
<feature type="region of interest" description="Disordered" evidence="4">
    <location>
        <begin position="221"/>
        <end position="257"/>
    </location>
</feature>
<evidence type="ECO:0000256" key="3">
    <source>
        <dbReference type="ARBA" id="ARBA00023242"/>
    </source>
</evidence>
<dbReference type="PRINTS" id="PR00929">
    <property type="entry name" value="ATHOOK"/>
</dbReference>
<feature type="compositionally biased region" description="Basic residues" evidence="4">
    <location>
        <begin position="277"/>
        <end position="292"/>
    </location>
</feature>
<accession>A0A1B6GUB7</accession>
<keyword evidence="2" id="KW-0949">S-adenosyl-L-methionine</keyword>
<dbReference type="InterPro" id="IPR006560">
    <property type="entry name" value="AWS_dom"/>
</dbReference>
<feature type="compositionally biased region" description="Polar residues" evidence="4">
    <location>
        <begin position="187"/>
        <end position="199"/>
    </location>
</feature>
<feature type="non-terminal residue" evidence="6">
    <location>
        <position position="1586"/>
    </location>
</feature>
<protein>
    <recommendedName>
        <fullName evidence="5">AWS domain-containing protein</fullName>
    </recommendedName>
</protein>
<dbReference type="InterPro" id="IPR017956">
    <property type="entry name" value="AT_hook_DNA-bd_motif"/>
</dbReference>
<feature type="compositionally biased region" description="Pro residues" evidence="4">
    <location>
        <begin position="937"/>
        <end position="947"/>
    </location>
</feature>
<feature type="domain" description="AWS" evidence="5">
    <location>
        <begin position="1552"/>
        <end position="1586"/>
    </location>
</feature>
<dbReference type="InterPro" id="IPR046341">
    <property type="entry name" value="SET_dom_sf"/>
</dbReference>
<dbReference type="GO" id="GO:0006355">
    <property type="term" value="P:regulation of DNA-templated transcription"/>
    <property type="evidence" value="ECO:0007669"/>
    <property type="project" value="TreeGrafter"/>
</dbReference>
<sequence>EGEGEGGDDITQLAQQLGEPEANIPISEQLQVINQEDLAAILPDVVGGAPLFDGFEDVSSGEGRGAAGGKGGAAPRPGVGPGQESSSDMELLPEQEQIVSEAIKRIDLDSEGPGDEEEARHQSSASGDDEEHDEVGYSSTLLEQFVEKTEQLSKSKGPKVTPSPSREVVVTVPALRRRRGRPPKNSKAPQNNTTSNDPQNRLVMPELDYMRLDCSVSNVSPDSGIQSVAGSPSHQCSPAWHPPAHSPAPPPKQHTEKISKLYATTADLLGEIGGKRGPGRPKGSGRRKRRKLINPEMLLNKEELRHARDVLKVPPFYRHAPNQKTVVNMVESNDELPKLPGMVPGKRGPGRPKKTPPTLEPMLPLGSGKSKKPMSGLGTKGKDRGEDRLTYTARHDPHLKSSGSLLHDICERVSKRLDIPLPLARVPKSLSDKIGSSSCKSPLSDAKVSLRHKLGASLEKRKKGRRKMTMQGRSLALSKGLMKVRQHKHKKRKKMRKNLNSLDPRFVIDLEKLIQDFSKMCKINTEAVQTKSSDNPPMLPSIFRVKRIVKKRKGSERDRDSGPEADTSKERTPTQGNATNTTVTPSVVKRRPKKSTVETTKNRDRPEANNEQRLPLKKRHYHISATSAVPIEPAESPDLDSIVEPSKPVSAKSVIVSVSEKVNDKIHPTAGAKSGNSGSKVDKPDNKAKVDLHRNSIDEAIEATITRYSHESRSVIVTPKKRHRLEMEKKGSGTSPVVRNLSGSKSEVSSVGSPQPTKRVSSRSSSTNNQSAPRTVSPSPTPPQSKRSTSKGASKTDHPVLVPRQRSGSRGSSAAVSEVTTPAVSSQVQSATKRANTRSADSIVQPASNVATPPTKRASRMTSSVEKPEEKAASTAPVVTSATQAVLNKRAAAREKAAALSASAESKNVSTPAPELTKPIPQNVGLLSTRSAAKIPPNAPLITPIPPAENTIKSSRLRNKPPAGVFEPSSKADELMSLVAIPPPHVNNMDTVLSQLSEKLKSYEASETLSKPILKLDESHNGRNRPKRLNDSSGDEEKKMKKRKVICDVRVHVTKLSPSDLVLKKVMGVVKAKIRRRNRINRTGFPIKKKKKKKPLELISGSLLELPSINELEKTKSHNEIKDNLQDLPAPVLCMKKVDDMKVKAETSEILVEEAKPLCERIDKLEEETPSNQRIKKTSDSVKPLITRLAKKLETPKVVLRETHKTIIKEPSKGLNKEAPKALTKETQKPLLKENPKGLVKETLKVLTKENTKAVIKEVPKTIVTEENEVPETTEVEVNETLKDETTEIFKAAEVKEVSKNEVKETPKLEAKDMPKVEVKEISKTEIKGSPKVENKVNKTEVTLNSEKRDKTTVELRKSSRRLMMLKARQRVEASKRRKRKSGLPLVQGIIPREKRSPSPELPPPSPMEIIPPEVRALPCKRLRRTRDEVDRDDSDADSTKSRKKNPPRWRKKYLSAGLFSDCYKEAEPRKSTDITKSRLLYNPAEHRHGLLPPPYYCGKWVRQRRMNFQLPHDLWWLHTNNQLPGRDIVPSWNYKKIRTNVYYDVKPVLLYEAQACSCKVEGEGKGCGEDCINRMIFSECSPQLC</sequence>
<feature type="compositionally biased region" description="Polar residues" evidence="4">
    <location>
        <begin position="221"/>
        <end position="236"/>
    </location>
</feature>
<feature type="region of interest" description="Disordered" evidence="4">
    <location>
        <begin position="1014"/>
        <end position="1041"/>
    </location>
</feature>
<comment type="subcellular location">
    <subcellularLocation>
        <location evidence="1">Nucleus</location>
    </subcellularLocation>
</comment>
<feature type="region of interest" description="Disordered" evidence="4">
    <location>
        <begin position="1369"/>
        <end position="1449"/>
    </location>
</feature>
<dbReference type="EMBL" id="GECZ01003784">
    <property type="protein sequence ID" value="JAS65985.1"/>
    <property type="molecule type" value="Transcribed_RNA"/>
</dbReference>
<dbReference type="PROSITE" id="PS51215">
    <property type="entry name" value="AWS"/>
    <property type="match status" value="1"/>
</dbReference>
<feature type="region of interest" description="Disordered" evidence="4">
    <location>
        <begin position="661"/>
        <end position="693"/>
    </location>
</feature>
<feature type="region of interest" description="Disordered" evidence="4">
    <location>
        <begin position="706"/>
        <end position="882"/>
    </location>
</feature>
<dbReference type="PANTHER" id="PTHR46147:SF3">
    <property type="entry name" value="HISTONE-LYSINE N-METHYLTRANSFERASE ASH1"/>
    <property type="match status" value="1"/>
</dbReference>
<keyword evidence="3" id="KW-0539">Nucleus</keyword>
<feature type="compositionally biased region" description="Polar residues" evidence="4">
    <location>
        <begin position="820"/>
        <end position="852"/>
    </location>
</feature>
<reference evidence="6" key="1">
    <citation type="submission" date="2015-11" db="EMBL/GenBank/DDBJ databases">
        <title>De novo transcriptome assembly of four potential Pierce s Disease insect vectors from Arizona vineyards.</title>
        <authorList>
            <person name="Tassone E.E."/>
        </authorList>
    </citation>
    <scope>NUCLEOTIDE SEQUENCE</scope>
</reference>
<evidence type="ECO:0000256" key="4">
    <source>
        <dbReference type="SAM" id="MobiDB-lite"/>
    </source>
</evidence>
<feature type="compositionally biased region" description="Basic and acidic residues" evidence="4">
    <location>
        <begin position="600"/>
        <end position="610"/>
    </location>
</feature>
<feature type="region of interest" description="Disordered" evidence="4">
    <location>
        <begin position="49"/>
        <end position="203"/>
    </location>
</feature>
<feature type="compositionally biased region" description="Basic and acidic residues" evidence="4">
    <location>
        <begin position="680"/>
        <end position="693"/>
    </location>
</feature>
<feature type="compositionally biased region" description="Low complexity" evidence="4">
    <location>
        <begin position="742"/>
        <end position="753"/>
    </location>
</feature>